<feature type="domain" description="DUF1731" evidence="3">
    <location>
        <begin position="425"/>
        <end position="471"/>
    </location>
</feature>
<dbReference type="Pfam" id="PF01370">
    <property type="entry name" value="Epimerase"/>
    <property type="match status" value="1"/>
</dbReference>
<dbReference type="CDD" id="cd07820">
    <property type="entry name" value="SRPBCC_3"/>
    <property type="match status" value="1"/>
</dbReference>
<dbReference type="AlphaFoldDB" id="W5Y0Z4"/>
<organism evidence="4 5">
    <name type="scientific">Corynebacterium vitaeruminis DSM 20294</name>
    <dbReference type="NCBI Taxonomy" id="1224164"/>
    <lineage>
        <taxon>Bacteria</taxon>
        <taxon>Bacillati</taxon>
        <taxon>Actinomycetota</taxon>
        <taxon>Actinomycetes</taxon>
        <taxon>Mycobacteriales</taxon>
        <taxon>Corynebacteriaceae</taxon>
        <taxon>Corynebacterium</taxon>
    </lineage>
</organism>
<dbReference type="InterPro" id="IPR023393">
    <property type="entry name" value="START-like_dom_sf"/>
</dbReference>
<dbReference type="HOGENOM" id="CLU_047373_4_0_11"/>
<dbReference type="PANTHER" id="PTHR11092">
    <property type="entry name" value="SUGAR NUCLEOTIDE EPIMERASE RELATED"/>
    <property type="match status" value="1"/>
</dbReference>
<dbReference type="InterPro" id="IPR036291">
    <property type="entry name" value="NAD(P)-bd_dom_sf"/>
</dbReference>
<dbReference type="Pfam" id="PF08338">
    <property type="entry name" value="DUF1731"/>
    <property type="match status" value="1"/>
</dbReference>
<dbReference type="eggNOG" id="COG4276">
    <property type="taxonomic scope" value="Bacteria"/>
</dbReference>
<dbReference type="PATRIC" id="fig|1224164.3.peg.1516"/>
<reference evidence="4 5" key="1">
    <citation type="submission" date="2013-02" db="EMBL/GenBank/DDBJ databases">
        <title>The complete genome sequence of Corynebacterium vitaeruminis DSM 20294.</title>
        <authorList>
            <person name="Ruckert C."/>
            <person name="Albersmeier A."/>
            <person name="Kalinowski J."/>
        </authorList>
    </citation>
    <scope>NUCLEOTIDE SEQUENCE [LARGE SCALE GENOMIC DNA]</scope>
    <source>
        <strain evidence="5">ATCC 10234</strain>
    </source>
</reference>
<dbReference type="InterPro" id="IPR013549">
    <property type="entry name" value="DUF1731"/>
</dbReference>
<dbReference type="RefSeq" id="WP_025252915.1">
    <property type="nucleotide sequence ID" value="NZ_CP004353.1"/>
</dbReference>
<evidence type="ECO:0000313" key="4">
    <source>
        <dbReference type="EMBL" id="AHI22896.1"/>
    </source>
</evidence>
<accession>W5Y0Z4</accession>
<dbReference type="Gene3D" id="3.40.50.720">
    <property type="entry name" value="NAD(P)-binding Rossmann-like Domain"/>
    <property type="match status" value="1"/>
</dbReference>
<feature type="domain" description="NAD-dependent epimerase/dehydratase" evidence="2">
    <location>
        <begin position="178"/>
        <end position="304"/>
    </location>
</feature>
<evidence type="ECO:0000259" key="3">
    <source>
        <dbReference type="Pfam" id="PF08338"/>
    </source>
</evidence>
<gene>
    <name evidence="4" type="ORF">B843_07555</name>
</gene>
<dbReference type="eggNOG" id="COG1090">
    <property type="taxonomic scope" value="Bacteria"/>
</dbReference>
<protein>
    <submittedName>
        <fullName evidence="4">Epimerase family protein yfcH</fullName>
    </submittedName>
</protein>
<dbReference type="Gene3D" id="3.30.530.20">
    <property type="match status" value="1"/>
</dbReference>
<keyword evidence="5" id="KW-1185">Reference proteome</keyword>
<dbReference type="InterPro" id="IPR001509">
    <property type="entry name" value="Epimerase_deHydtase"/>
</dbReference>
<dbReference type="PANTHER" id="PTHR11092:SF0">
    <property type="entry name" value="EPIMERASE FAMILY PROTEIN SDR39U1"/>
    <property type="match status" value="1"/>
</dbReference>
<dbReference type="Proteomes" id="UP000019222">
    <property type="component" value="Chromosome"/>
</dbReference>
<sequence length="482" mass="51563">MSISTTHIVAAPRELVWRWHEQPGAVARLTAPFFPLTPKKVSANLAEGTDLFSLPAGLRWESRHDLSGYVKGYRFTDVCVASPIRAFAQWRHVHSFSDHPDGTRISDEVTTRVPKSTLVPMFAYRQQQLIRDLAFATSLHERLGAVPLFSELPGASGPAEQPEVDETASGVPARPLTIAITGSRSTTGRALSAQLTTLGHTVIQLVRPTKSRPNAKPGQRLWDSANPDPRLLEGVDALVHLVGESLLGRGAEVQKLDSLAERIAATRRLADLVAHSPSCRVALVASAIGAYGSDRGEEPLTEESGMGKDELATAVGRWESAFSPAVAAGARVAFVRTGIVLSGSGGVLPVLRTLFSAGLGGSVSRTGEWFSWISLDDLTDIYVTALADPRYSGTINAVSPNTVRNNELASSLNLQLRRPASFPIPGLRPKALPGTGGTAPLELAPQRVLPTFLVAAEFSFRYPELGAALAHEVGTERLFDAS</sequence>
<evidence type="ECO:0000256" key="1">
    <source>
        <dbReference type="SAM" id="MobiDB-lite"/>
    </source>
</evidence>
<proteinExistence type="predicted"/>
<dbReference type="SUPFAM" id="SSF51735">
    <property type="entry name" value="NAD(P)-binding Rossmann-fold domains"/>
    <property type="match status" value="1"/>
</dbReference>
<dbReference type="EMBL" id="CP004353">
    <property type="protein sequence ID" value="AHI22896.1"/>
    <property type="molecule type" value="Genomic_DNA"/>
</dbReference>
<evidence type="ECO:0000313" key="5">
    <source>
        <dbReference type="Proteomes" id="UP000019222"/>
    </source>
</evidence>
<dbReference type="KEGG" id="cvt:B843_07555"/>
<evidence type="ECO:0000259" key="2">
    <source>
        <dbReference type="Pfam" id="PF01370"/>
    </source>
</evidence>
<dbReference type="STRING" id="1224164.B843_07555"/>
<feature type="region of interest" description="Disordered" evidence="1">
    <location>
        <begin position="208"/>
        <end position="227"/>
    </location>
</feature>
<dbReference type="SUPFAM" id="SSF55961">
    <property type="entry name" value="Bet v1-like"/>
    <property type="match status" value="1"/>
</dbReference>
<name>W5Y0Z4_9CORY</name>